<evidence type="ECO:0000313" key="2">
    <source>
        <dbReference type="EMBL" id="SDW56701.1"/>
    </source>
</evidence>
<sequence>MATKFALHLAFMTDQNKKVRISIPSPKQPVEASLVDTAAQMIVSKGIFAMPQGKIVSALPAEQTQTDTSSVS</sequence>
<dbReference type="STRING" id="89784.SAMN04489725_10839"/>
<keyword evidence="3" id="KW-1185">Reference proteome</keyword>
<dbReference type="EMBL" id="FNOJ01000008">
    <property type="protein sequence ID" value="SDW56701.1"/>
    <property type="molecule type" value="Genomic_DNA"/>
</dbReference>
<name>A0A1H2UKU6_9BACL</name>
<accession>A0A1H2UKU6</accession>
<organism evidence="2 3">
    <name type="scientific">Alicyclobacillus hesperidum</name>
    <dbReference type="NCBI Taxonomy" id="89784"/>
    <lineage>
        <taxon>Bacteria</taxon>
        <taxon>Bacillati</taxon>
        <taxon>Bacillota</taxon>
        <taxon>Bacilli</taxon>
        <taxon>Bacillales</taxon>
        <taxon>Alicyclobacillaceae</taxon>
        <taxon>Alicyclobacillus</taxon>
    </lineage>
</organism>
<evidence type="ECO:0008006" key="4">
    <source>
        <dbReference type="Google" id="ProtNLM"/>
    </source>
</evidence>
<reference evidence="1" key="3">
    <citation type="submission" date="2023-02" db="EMBL/GenBank/DDBJ databases">
        <title>Proposal of a novel subspecies: Alicyclobacillus hesperidum subspecies aegle.</title>
        <authorList>
            <person name="Goto K."/>
            <person name="Fujii T."/>
            <person name="Yasui K."/>
            <person name="Mochida K."/>
            <person name="Kato-Tanaka Y."/>
            <person name="Morohoshi S."/>
            <person name="An S.Y."/>
            <person name="Kasai H."/>
            <person name="Yokota A."/>
        </authorList>
    </citation>
    <scope>NUCLEOTIDE SEQUENCE</scope>
    <source>
        <strain evidence="1">DSM 12766</strain>
    </source>
</reference>
<dbReference type="AlphaFoldDB" id="A0A1H2UKU6"/>
<reference evidence="2" key="1">
    <citation type="submission" date="2016-10" db="EMBL/GenBank/DDBJ databases">
        <authorList>
            <person name="de Groot N.N."/>
        </authorList>
    </citation>
    <scope>NUCLEOTIDE SEQUENCE [LARGE SCALE GENOMIC DNA]</scope>
    <source>
        <strain evidence="2">DSM 12489</strain>
    </source>
</reference>
<reference evidence="3" key="2">
    <citation type="submission" date="2016-10" db="EMBL/GenBank/DDBJ databases">
        <authorList>
            <person name="Varghese N."/>
        </authorList>
    </citation>
    <scope>NUCLEOTIDE SEQUENCE [LARGE SCALE GENOMIC DNA]</scope>
    <source>
        <strain evidence="3">DSM 12489</strain>
    </source>
</reference>
<dbReference type="Proteomes" id="UP000182589">
    <property type="component" value="Unassembled WGS sequence"/>
</dbReference>
<evidence type="ECO:0000313" key="3">
    <source>
        <dbReference type="Proteomes" id="UP000182589"/>
    </source>
</evidence>
<protein>
    <recommendedName>
        <fullName evidence="4">DUF2922 domain-containing protein</fullName>
    </recommendedName>
</protein>
<dbReference type="Proteomes" id="UP001157137">
    <property type="component" value="Unassembled WGS sequence"/>
</dbReference>
<gene>
    <name evidence="1" type="ORF">Heshes_20690</name>
    <name evidence="2" type="ORF">SAMN04489725_10839</name>
</gene>
<proteinExistence type="predicted"/>
<dbReference type="InterPro" id="IPR021321">
    <property type="entry name" value="DUF2922"/>
</dbReference>
<dbReference type="EMBL" id="BSRA01000011">
    <property type="protein sequence ID" value="GLV14385.1"/>
    <property type="molecule type" value="Genomic_DNA"/>
</dbReference>
<evidence type="ECO:0000313" key="1">
    <source>
        <dbReference type="EMBL" id="GLV14385.1"/>
    </source>
</evidence>
<dbReference type="RefSeq" id="WP_006447846.1">
    <property type="nucleotide sequence ID" value="NZ_BSRA01000011.1"/>
</dbReference>
<dbReference type="Pfam" id="PF11148">
    <property type="entry name" value="DUF2922"/>
    <property type="match status" value="1"/>
</dbReference>